<dbReference type="InParanoid" id="A0A0C3HJF5"/>
<feature type="chain" id="PRO_5002178243" evidence="1">
    <location>
        <begin position="23"/>
        <end position="207"/>
    </location>
</feature>
<proteinExistence type="predicted"/>
<dbReference type="AlphaFoldDB" id="A0A0C3HJF5"/>
<dbReference type="Proteomes" id="UP000054321">
    <property type="component" value="Unassembled WGS sequence"/>
</dbReference>
<keyword evidence="1" id="KW-0732">Signal</keyword>
<dbReference type="OrthoDB" id="5422698at2759"/>
<gene>
    <name evidence="2" type="ORF">OIDMADRAFT_40806</name>
</gene>
<dbReference type="EMBL" id="KN832874">
    <property type="protein sequence ID" value="KIN03190.1"/>
    <property type="molecule type" value="Genomic_DNA"/>
</dbReference>
<feature type="signal peptide" evidence="1">
    <location>
        <begin position="1"/>
        <end position="22"/>
    </location>
</feature>
<sequence length="207" mass="22839">MKSTFLHFLTLCTAALAITSHAKPSQQKSLVSVDIMVKQDKVRGHNDAIYGPIPKEDQLLDIEFLEIAPTPIIADRVFFVYLRGYIPESKKELGLLHESLVNATLTVSSSVVYSGGDSEDAKSVTVPFKTMTFNDYAHLIIRDAHGAQVDYLPRSGRSDVLLDFQIPTMFLKSGTWTFNVDARLGDKGNTCVFAISLSQWLDGALKG</sequence>
<evidence type="ECO:0000313" key="3">
    <source>
        <dbReference type="Proteomes" id="UP000054321"/>
    </source>
</evidence>
<reference evidence="3" key="2">
    <citation type="submission" date="2015-01" db="EMBL/GenBank/DDBJ databases">
        <title>Evolutionary Origins and Diversification of the Mycorrhizal Mutualists.</title>
        <authorList>
            <consortium name="DOE Joint Genome Institute"/>
            <consortium name="Mycorrhizal Genomics Consortium"/>
            <person name="Kohler A."/>
            <person name="Kuo A."/>
            <person name="Nagy L.G."/>
            <person name="Floudas D."/>
            <person name="Copeland A."/>
            <person name="Barry K.W."/>
            <person name="Cichocki N."/>
            <person name="Veneault-Fourrey C."/>
            <person name="LaButti K."/>
            <person name="Lindquist E.A."/>
            <person name="Lipzen A."/>
            <person name="Lundell T."/>
            <person name="Morin E."/>
            <person name="Murat C."/>
            <person name="Riley R."/>
            <person name="Ohm R."/>
            <person name="Sun H."/>
            <person name="Tunlid A."/>
            <person name="Henrissat B."/>
            <person name="Grigoriev I.V."/>
            <person name="Hibbett D.S."/>
            <person name="Martin F."/>
        </authorList>
    </citation>
    <scope>NUCLEOTIDE SEQUENCE [LARGE SCALE GENOMIC DNA]</scope>
    <source>
        <strain evidence="3">Zn</strain>
    </source>
</reference>
<dbReference type="HOGENOM" id="CLU_115043_0_0_1"/>
<evidence type="ECO:0000313" key="2">
    <source>
        <dbReference type="EMBL" id="KIN03190.1"/>
    </source>
</evidence>
<protein>
    <submittedName>
        <fullName evidence="2">Uncharacterized protein</fullName>
    </submittedName>
</protein>
<name>A0A0C3HJF5_OIDMZ</name>
<reference evidence="2 3" key="1">
    <citation type="submission" date="2014-04" db="EMBL/GenBank/DDBJ databases">
        <authorList>
            <consortium name="DOE Joint Genome Institute"/>
            <person name="Kuo A."/>
            <person name="Martino E."/>
            <person name="Perotto S."/>
            <person name="Kohler A."/>
            <person name="Nagy L.G."/>
            <person name="Floudas D."/>
            <person name="Copeland A."/>
            <person name="Barry K.W."/>
            <person name="Cichocki N."/>
            <person name="Veneault-Fourrey C."/>
            <person name="LaButti K."/>
            <person name="Lindquist E.A."/>
            <person name="Lipzen A."/>
            <person name="Lundell T."/>
            <person name="Morin E."/>
            <person name="Murat C."/>
            <person name="Sun H."/>
            <person name="Tunlid A."/>
            <person name="Henrissat B."/>
            <person name="Grigoriev I.V."/>
            <person name="Hibbett D.S."/>
            <person name="Martin F."/>
            <person name="Nordberg H.P."/>
            <person name="Cantor M.N."/>
            <person name="Hua S.X."/>
        </authorList>
    </citation>
    <scope>NUCLEOTIDE SEQUENCE [LARGE SCALE GENOMIC DNA]</scope>
    <source>
        <strain evidence="2 3">Zn</strain>
    </source>
</reference>
<keyword evidence="3" id="KW-1185">Reference proteome</keyword>
<organism evidence="2 3">
    <name type="scientific">Oidiodendron maius (strain Zn)</name>
    <dbReference type="NCBI Taxonomy" id="913774"/>
    <lineage>
        <taxon>Eukaryota</taxon>
        <taxon>Fungi</taxon>
        <taxon>Dikarya</taxon>
        <taxon>Ascomycota</taxon>
        <taxon>Pezizomycotina</taxon>
        <taxon>Leotiomycetes</taxon>
        <taxon>Leotiomycetes incertae sedis</taxon>
        <taxon>Myxotrichaceae</taxon>
        <taxon>Oidiodendron</taxon>
    </lineage>
</organism>
<accession>A0A0C3HJF5</accession>
<evidence type="ECO:0000256" key="1">
    <source>
        <dbReference type="SAM" id="SignalP"/>
    </source>
</evidence>